<evidence type="ECO:0000256" key="1">
    <source>
        <dbReference type="SAM" id="MobiDB-lite"/>
    </source>
</evidence>
<evidence type="ECO:0000313" key="2">
    <source>
        <dbReference type="EMBL" id="MDV6376311.1"/>
    </source>
</evidence>
<organism evidence="2 3">
    <name type="scientific">Deinococcus arenicola</name>
    <dbReference type="NCBI Taxonomy" id="2994950"/>
    <lineage>
        <taxon>Bacteria</taxon>
        <taxon>Thermotogati</taxon>
        <taxon>Deinococcota</taxon>
        <taxon>Deinococci</taxon>
        <taxon>Deinococcales</taxon>
        <taxon>Deinococcaceae</taxon>
        <taxon>Deinococcus</taxon>
    </lineage>
</organism>
<feature type="region of interest" description="Disordered" evidence="1">
    <location>
        <begin position="1"/>
        <end position="66"/>
    </location>
</feature>
<reference evidence="2 3" key="1">
    <citation type="submission" date="2022-11" db="EMBL/GenBank/DDBJ databases">
        <title>Deinococcus ZS9-10, Low Temperature and Draught-tolerating, UV-resistant Bacteria from Continental Antarctica.</title>
        <authorList>
            <person name="Cheng L."/>
        </authorList>
    </citation>
    <scope>NUCLEOTIDE SEQUENCE [LARGE SCALE GENOMIC DNA]</scope>
    <source>
        <strain evidence="2 3">ZS9-10</strain>
    </source>
</reference>
<dbReference type="EMBL" id="JAPMIV010000056">
    <property type="protein sequence ID" value="MDV6376311.1"/>
    <property type="molecule type" value="Genomic_DNA"/>
</dbReference>
<comment type="caution">
    <text evidence="2">The sequence shown here is derived from an EMBL/GenBank/DDBJ whole genome shotgun (WGS) entry which is preliminary data.</text>
</comment>
<evidence type="ECO:0000313" key="3">
    <source>
        <dbReference type="Proteomes" id="UP001276150"/>
    </source>
</evidence>
<keyword evidence="3" id="KW-1185">Reference proteome</keyword>
<name>A0ABU4DV52_9DEIO</name>
<proteinExistence type="predicted"/>
<gene>
    <name evidence="2" type="ORF">ORD21_17080</name>
</gene>
<protein>
    <submittedName>
        <fullName evidence="2">Uncharacterized protein</fullName>
    </submittedName>
</protein>
<sequence length="66" mass="7082">MSQHPEQDPSLPKDASLLEEDSPLYQPPAQAEETDALDAAVDGTSALHYGANDPALYEDQPATDED</sequence>
<dbReference type="RefSeq" id="WP_317641667.1">
    <property type="nucleotide sequence ID" value="NZ_JAPMIV010000056.1"/>
</dbReference>
<accession>A0ABU4DV52</accession>
<dbReference type="Proteomes" id="UP001276150">
    <property type="component" value="Unassembled WGS sequence"/>
</dbReference>